<accession>A0A4U5TR98</accession>
<dbReference type="Gene3D" id="3.40.1280.10">
    <property type="match status" value="1"/>
</dbReference>
<dbReference type="Pfam" id="PF22435">
    <property type="entry name" value="MRM3-like_sub_bind"/>
    <property type="match status" value="1"/>
</dbReference>
<protein>
    <submittedName>
        <fullName evidence="6">RNA methyltransferase</fullName>
    </submittedName>
</protein>
<dbReference type="SUPFAM" id="SSF55315">
    <property type="entry name" value="L30e-like"/>
    <property type="match status" value="1"/>
</dbReference>
<dbReference type="GO" id="GO:0006396">
    <property type="term" value="P:RNA processing"/>
    <property type="evidence" value="ECO:0007669"/>
    <property type="project" value="InterPro"/>
</dbReference>
<dbReference type="InterPro" id="IPR029026">
    <property type="entry name" value="tRNA_m1G_MTases_N"/>
</dbReference>
<dbReference type="GO" id="GO:0032259">
    <property type="term" value="P:methylation"/>
    <property type="evidence" value="ECO:0007669"/>
    <property type="project" value="UniProtKB-KW"/>
</dbReference>
<evidence type="ECO:0000313" key="7">
    <source>
        <dbReference type="Proteomes" id="UP000306552"/>
    </source>
</evidence>
<dbReference type="InterPro" id="IPR029028">
    <property type="entry name" value="Alpha/beta_knot_MTases"/>
</dbReference>
<feature type="domain" description="MRM3-like substrate binding" evidence="5">
    <location>
        <begin position="10"/>
        <end position="83"/>
    </location>
</feature>
<evidence type="ECO:0000256" key="1">
    <source>
        <dbReference type="ARBA" id="ARBA00007228"/>
    </source>
</evidence>
<dbReference type="GO" id="GO:0008173">
    <property type="term" value="F:RNA methyltransferase activity"/>
    <property type="evidence" value="ECO:0007669"/>
    <property type="project" value="InterPro"/>
</dbReference>
<evidence type="ECO:0000259" key="4">
    <source>
        <dbReference type="Pfam" id="PF00588"/>
    </source>
</evidence>
<dbReference type="PANTHER" id="PTHR43191:SF2">
    <property type="entry name" value="RRNA METHYLTRANSFERASE 3, MITOCHONDRIAL"/>
    <property type="match status" value="1"/>
</dbReference>
<keyword evidence="7" id="KW-1185">Reference proteome</keyword>
<dbReference type="AlphaFoldDB" id="A0A4U5TR98"/>
<dbReference type="EMBL" id="SWMU01000002">
    <property type="protein sequence ID" value="TKS56606.1"/>
    <property type="molecule type" value="Genomic_DNA"/>
</dbReference>
<dbReference type="SUPFAM" id="SSF75217">
    <property type="entry name" value="alpha/beta knot"/>
    <property type="match status" value="1"/>
</dbReference>
<organism evidence="6 7">
    <name type="scientific">Mesohalobacter halotolerans</name>
    <dbReference type="NCBI Taxonomy" id="1883405"/>
    <lineage>
        <taxon>Bacteria</taxon>
        <taxon>Pseudomonadati</taxon>
        <taxon>Bacteroidota</taxon>
        <taxon>Flavobacteriia</taxon>
        <taxon>Flavobacteriales</taxon>
        <taxon>Flavobacteriaceae</taxon>
        <taxon>Mesohalobacter</taxon>
    </lineage>
</organism>
<dbReference type="InterPro" id="IPR029064">
    <property type="entry name" value="Ribosomal_eL30-like_sf"/>
</dbReference>
<dbReference type="Gene3D" id="3.30.1330.30">
    <property type="match status" value="1"/>
</dbReference>
<sequence>MHSISKSQQKLINSLKYKKYRHKNGLFVVEGIKVIKEFLNSNYSLKSLYSIADVFSVKNQTVNIISPKDLKKISFLNSPQVAVGVFKIKTPKPLKIKDLTLALDGVKDPGNLGTIIRLCDWFGIKKIVCSEETVDCYNPKVVQASMGSLTRVKLYYQDLKAVLSQTSLPIYAADMNGQSIYKTELDKKAILLMGSESHGISYPLQALVENTLSIPQFGKHKETDSLNVAMATSIMLSEFKRRTIER</sequence>
<evidence type="ECO:0000256" key="3">
    <source>
        <dbReference type="ARBA" id="ARBA00022679"/>
    </source>
</evidence>
<keyword evidence="2 6" id="KW-0489">Methyltransferase</keyword>
<comment type="similarity">
    <text evidence="1">Belongs to the class IV-like SAM-binding methyltransferase superfamily. RNA methyltransferase TrmH family.</text>
</comment>
<dbReference type="GO" id="GO:0003723">
    <property type="term" value="F:RNA binding"/>
    <property type="evidence" value="ECO:0007669"/>
    <property type="project" value="InterPro"/>
</dbReference>
<dbReference type="InterPro" id="IPR001537">
    <property type="entry name" value="SpoU_MeTrfase"/>
</dbReference>
<proteinExistence type="inferred from homology"/>
<evidence type="ECO:0000313" key="6">
    <source>
        <dbReference type="EMBL" id="TKS56606.1"/>
    </source>
</evidence>
<dbReference type="InterPro" id="IPR053888">
    <property type="entry name" value="MRM3-like_sub_bind"/>
</dbReference>
<evidence type="ECO:0000259" key="5">
    <source>
        <dbReference type="Pfam" id="PF22435"/>
    </source>
</evidence>
<reference evidence="6 7" key="1">
    <citation type="submission" date="2019-04" db="EMBL/GenBank/DDBJ databases">
        <title>Psychroflexus halotolerans sp. nov., isolated from a marine solar saltern.</title>
        <authorList>
            <person name="Feng X."/>
        </authorList>
    </citation>
    <scope>NUCLEOTIDE SEQUENCE [LARGE SCALE GENOMIC DNA]</scope>
    <source>
        <strain evidence="6 7">WDS2C27</strain>
    </source>
</reference>
<dbReference type="Pfam" id="PF00588">
    <property type="entry name" value="SpoU_methylase"/>
    <property type="match status" value="1"/>
</dbReference>
<dbReference type="Proteomes" id="UP000306552">
    <property type="component" value="Unassembled WGS sequence"/>
</dbReference>
<dbReference type="PANTHER" id="PTHR43191">
    <property type="entry name" value="RRNA METHYLTRANSFERASE 3"/>
    <property type="match status" value="1"/>
</dbReference>
<dbReference type="InterPro" id="IPR051259">
    <property type="entry name" value="rRNA_Methyltransferase"/>
</dbReference>
<keyword evidence="3 6" id="KW-0808">Transferase</keyword>
<dbReference type="OrthoDB" id="9785673at2"/>
<comment type="caution">
    <text evidence="6">The sequence shown here is derived from an EMBL/GenBank/DDBJ whole genome shotgun (WGS) entry which is preliminary data.</text>
</comment>
<name>A0A4U5TR98_9FLAO</name>
<gene>
    <name evidence="6" type="ORF">FCN74_06120</name>
</gene>
<evidence type="ECO:0000256" key="2">
    <source>
        <dbReference type="ARBA" id="ARBA00022603"/>
    </source>
</evidence>
<feature type="domain" description="tRNA/rRNA methyltransferase SpoU type" evidence="4">
    <location>
        <begin position="99"/>
        <end position="236"/>
    </location>
</feature>
<dbReference type="RefSeq" id="WP_138931709.1">
    <property type="nucleotide sequence ID" value="NZ_SWMU01000002.1"/>
</dbReference>
<dbReference type="CDD" id="cd18109">
    <property type="entry name" value="SpoU-like_RNA-MTase"/>
    <property type="match status" value="1"/>
</dbReference>